<name>A0A415RWR4_MEDGN</name>
<evidence type="ECO:0000256" key="1">
    <source>
        <dbReference type="ARBA" id="ARBA00006594"/>
    </source>
</evidence>
<dbReference type="Proteomes" id="UP000285610">
    <property type="component" value="Unassembled WGS sequence"/>
</dbReference>
<dbReference type="AlphaFoldDB" id="A0A415RWR4"/>
<dbReference type="InterPro" id="IPR029063">
    <property type="entry name" value="SAM-dependent_MTases_sf"/>
</dbReference>
<evidence type="ECO:0000256" key="2">
    <source>
        <dbReference type="ARBA" id="ARBA00022603"/>
    </source>
</evidence>
<dbReference type="Gene3D" id="3.40.50.150">
    <property type="entry name" value="Vaccinia Virus protein VP39"/>
    <property type="match status" value="1"/>
</dbReference>
<dbReference type="GO" id="GO:0009307">
    <property type="term" value="P:DNA restriction-modification system"/>
    <property type="evidence" value="ECO:0007669"/>
    <property type="project" value="UniProtKB-KW"/>
</dbReference>
<organism evidence="7 8">
    <name type="scientific">Mediterraneibacter gnavus</name>
    <name type="common">Ruminococcus gnavus</name>
    <dbReference type="NCBI Taxonomy" id="33038"/>
    <lineage>
        <taxon>Bacteria</taxon>
        <taxon>Bacillati</taxon>
        <taxon>Bacillota</taxon>
        <taxon>Clostridia</taxon>
        <taxon>Lachnospirales</taxon>
        <taxon>Lachnospiraceae</taxon>
        <taxon>Mediterraneibacter</taxon>
    </lineage>
</organism>
<protein>
    <recommendedName>
        <fullName evidence="5">Methyltransferase</fullName>
        <ecNumber evidence="5">2.1.1.-</ecNumber>
    </recommendedName>
</protein>
<evidence type="ECO:0000256" key="5">
    <source>
        <dbReference type="RuleBase" id="RU362026"/>
    </source>
</evidence>
<evidence type="ECO:0000259" key="6">
    <source>
        <dbReference type="Pfam" id="PF01555"/>
    </source>
</evidence>
<dbReference type="Pfam" id="PF01555">
    <property type="entry name" value="N6_N4_Mtase"/>
    <property type="match status" value="1"/>
</dbReference>
<dbReference type="GO" id="GO:0008170">
    <property type="term" value="F:N-methyltransferase activity"/>
    <property type="evidence" value="ECO:0007669"/>
    <property type="project" value="InterPro"/>
</dbReference>
<dbReference type="GO" id="GO:0003677">
    <property type="term" value="F:DNA binding"/>
    <property type="evidence" value="ECO:0007669"/>
    <property type="project" value="InterPro"/>
</dbReference>
<dbReference type="SUPFAM" id="SSF53335">
    <property type="entry name" value="S-adenosyl-L-methionine-dependent methyltransferases"/>
    <property type="match status" value="1"/>
</dbReference>
<keyword evidence="2 7" id="KW-0489">Methyltransferase</keyword>
<keyword evidence="3 7" id="KW-0808">Transferase</keyword>
<dbReference type="InterPro" id="IPR001091">
    <property type="entry name" value="RM_Methyltransferase"/>
</dbReference>
<comment type="similarity">
    <text evidence="1 5">Belongs to the N(4)/N(6)-methyltransferase family.</text>
</comment>
<evidence type="ECO:0000313" key="7">
    <source>
        <dbReference type="EMBL" id="RHM66798.1"/>
    </source>
</evidence>
<dbReference type="RefSeq" id="WP_118445580.1">
    <property type="nucleotide sequence ID" value="NZ_JBCPGC010000080.1"/>
</dbReference>
<keyword evidence="4" id="KW-0680">Restriction system</keyword>
<dbReference type="EC" id="2.1.1.-" evidence="5"/>
<accession>A0A415RWR4</accession>
<dbReference type="PRINTS" id="PR00508">
    <property type="entry name" value="S21N4MTFRASE"/>
</dbReference>
<evidence type="ECO:0000256" key="4">
    <source>
        <dbReference type="ARBA" id="ARBA00022747"/>
    </source>
</evidence>
<dbReference type="GO" id="GO:0032259">
    <property type="term" value="P:methylation"/>
    <property type="evidence" value="ECO:0007669"/>
    <property type="project" value="UniProtKB-KW"/>
</dbReference>
<sequence>MRREKNPSFIVEKSRYWSRPPPFYEMEVATEQKGGNEKNKLVHGNALTCLKEIQDNSIDLIVTDPPYRISKRGNPGNSGGMMKKTLFMQGQVFENNGITPEEYIPDFFRILKNGSHCYIMTNHKNLKHMLDTATEHGFKFVKSLIWDKQNKIMGQYYMSQFEYILFFRKGRGKKINDCGTSDILRIPNHKTKDSTGKNFHDTEKPVELMKILIKNSSQIGELVLDPFGGIGTVAVACQELERQYTVIEINKKYYETAKMRLQSTIKK</sequence>
<dbReference type="EMBL" id="QRQE01000118">
    <property type="protein sequence ID" value="RHM66798.1"/>
    <property type="molecule type" value="Genomic_DNA"/>
</dbReference>
<comment type="caution">
    <text evidence="7">The sequence shown here is derived from an EMBL/GenBank/DDBJ whole genome shotgun (WGS) entry which is preliminary data.</text>
</comment>
<evidence type="ECO:0000313" key="8">
    <source>
        <dbReference type="Proteomes" id="UP000285610"/>
    </source>
</evidence>
<dbReference type="InterPro" id="IPR002052">
    <property type="entry name" value="DNA_methylase_N6_adenine_CS"/>
</dbReference>
<feature type="domain" description="DNA methylase N-4/N-6" evidence="6">
    <location>
        <begin position="58"/>
        <end position="258"/>
    </location>
</feature>
<gene>
    <name evidence="7" type="ORF">DWZ50_20250</name>
</gene>
<evidence type="ECO:0000256" key="3">
    <source>
        <dbReference type="ARBA" id="ARBA00022679"/>
    </source>
</evidence>
<dbReference type="PROSITE" id="PS00092">
    <property type="entry name" value="N6_MTASE"/>
    <property type="match status" value="1"/>
</dbReference>
<reference evidence="7 8" key="1">
    <citation type="submission" date="2018-08" db="EMBL/GenBank/DDBJ databases">
        <title>A genome reference for cultivated species of the human gut microbiota.</title>
        <authorList>
            <person name="Zou Y."/>
            <person name="Xue W."/>
            <person name="Luo G."/>
        </authorList>
    </citation>
    <scope>NUCLEOTIDE SEQUENCE [LARGE SCALE GENOMIC DNA]</scope>
    <source>
        <strain evidence="7 8">AF33-12</strain>
    </source>
</reference>
<dbReference type="InterPro" id="IPR002941">
    <property type="entry name" value="DNA_methylase_N4/N6"/>
</dbReference>
<proteinExistence type="inferred from homology"/>